<gene>
    <name evidence="9" type="ORF">A2W41_02965</name>
</gene>
<keyword evidence="4" id="KW-0808">Transferase</keyword>
<dbReference type="PANTHER" id="PTHR33908:SF11">
    <property type="entry name" value="MEMBRANE PROTEIN"/>
    <property type="match status" value="1"/>
</dbReference>
<comment type="caution">
    <text evidence="9">The sequence shown here is derived from an EMBL/GenBank/DDBJ whole genome shotgun (WGS) entry which is preliminary data.</text>
</comment>
<evidence type="ECO:0000256" key="8">
    <source>
        <dbReference type="SAM" id="Phobius"/>
    </source>
</evidence>
<feature type="transmembrane region" description="Helical" evidence="8">
    <location>
        <begin position="203"/>
        <end position="219"/>
    </location>
</feature>
<evidence type="ECO:0000256" key="5">
    <source>
        <dbReference type="ARBA" id="ARBA00022692"/>
    </source>
</evidence>
<keyword evidence="6 8" id="KW-1133">Transmembrane helix</keyword>
<keyword evidence="5 8" id="KW-0812">Transmembrane</keyword>
<dbReference type="GO" id="GO:0016763">
    <property type="term" value="F:pentosyltransferase activity"/>
    <property type="evidence" value="ECO:0007669"/>
    <property type="project" value="TreeGrafter"/>
</dbReference>
<sequence>MIQAFLKKYHQELIIFSVVFLLRMIFFGLMMFGLSAVFHEYPGIGGDSRNFISLADGIRETGRFAYIEDSRPNSYEMPGYPVFLIMVETFAGGLAAVPVLQNILAGLSAVLLFRIGLLISGKVGWSAAALFAVDPAGIFYSNFIVTEPLFIFLTLLAAYYLFAPLESPVIDNKDDTNKVLMPFRKGRITVPPFLTEFIHKDNMIFHAVLPALLLGIATYVRPVSIVFVPAFALFFLLVNIRSLKRSAIAVLVFAVSFFIVVAPWMARNKMLFGRFELTSVASFQFYHAHAPHFYAYKNQISKREAERVFQERLIAIDPHTEEALQGYVGSLRHTPYMWKVALDYIKEDPLGYAWFHVVKTGPFFLSDGLREISSRMKLIQGSVPGVGDLILNKDFKTMKQVFAGNQKALILFALGFTIWFFINTFMFLGFILCFKQEKRIRALIIVSFLVVCMTALIAGGSVSHPRYRFSVSPFMFFVASYGFWILKDALMTKRQAIDV</sequence>
<feature type="transmembrane region" description="Helical" evidence="8">
    <location>
        <begin position="440"/>
        <end position="461"/>
    </location>
</feature>
<dbReference type="GO" id="GO:0005886">
    <property type="term" value="C:plasma membrane"/>
    <property type="evidence" value="ECO:0007669"/>
    <property type="project" value="UniProtKB-SubCell"/>
</dbReference>
<evidence type="ECO:0000313" key="9">
    <source>
        <dbReference type="EMBL" id="OGZ42681.1"/>
    </source>
</evidence>
<evidence type="ECO:0000256" key="4">
    <source>
        <dbReference type="ARBA" id="ARBA00022679"/>
    </source>
</evidence>
<keyword evidence="7 8" id="KW-0472">Membrane</keyword>
<dbReference type="PANTHER" id="PTHR33908">
    <property type="entry name" value="MANNOSYLTRANSFERASE YKCB-RELATED"/>
    <property type="match status" value="1"/>
</dbReference>
<evidence type="ECO:0000256" key="3">
    <source>
        <dbReference type="ARBA" id="ARBA00022676"/>
    </source>
</evidence>
<dbReference type="GO" id="GO:0009103">
    <property type="term" value="P:lipopolysaccharide biosynthetic process"/>
    <property type="evidence" value="ECO:0007669"/>
    <property type="project" value="UniProtKB-ARBA"/>
</dbReference>
<reference evidence="9 10" key="1">
    <citation type="journal article" date="2016" name="Nat. Commun.">
        <title>Thousands of microbial genomes shed light on interconnected biogeochemical processes in an aquifer system.</title>
        <authorList>
            <person name="Anantharaman K."/>
            <person name="Brown C.T."/>
            <person name="Hug L.A."/>
            <person name="Sharon I."/>
            <person name="Castelle C.J."/>
            <person name="Probst A.J."/>
            <person name="Thomas B.C."/>
            <person name="Singh A."/>
            <person name="Wilkins M.J."/>
            <person name="Karaoz U."/>
            <person name="Brodie E.L."/>
            <person name="Williams K.H."/>
            <person name="Hubbard S.S."/>
            <person name="Banfield J.F."/>
        </authorList>
    </citation>
    <scope>NUCLEOTIDE SEQUENCE [LARGE SCALE GENOMIC DNA]</scope>
</reference>
<feature type="transmembrane region" description="Helical" evidence="8">
    <location>
        <begin position="408"/>
        <end position="433"/>
    </location>
</feature>
<dbReference type="AlphaFoldDB" id="A0A1G2FYM8"/>
<name>A0A1G2FYM8_9BACT</name>
<evidence type="ECO:0000313" key="10">
    <source>
        <dbReference type="Proteomes" id="UP000176700"/>
    </source>
</evidence>
<feature type="transmembrane region" description="Helical" evidence="8">
    <location>
        <begin position="80"/>
        <end position="100"/>
    </location>
</feature>
<dbReference type="EMBL" id="MHNI01000014">
    <property type="protein sequence ID" value="OGZ42681.1"/>
    <property type="molecule type" value="Genomic_DNA"/>
</dbReference>
<feature type="transmembrane region" description="Helical" evidence="8">
    <location>
        <begin position="139"/>
        <end position="162"/>
    </location>
</feature>
<feature type="transmembrane region" description="Helical" evidence="8">
    <location>
        <begin position="467"/>
        <end position="486"/>
    </location>
</feature>
<evidence type="ECO:0000256" key="6">
    <source>
        <dbReference type="ARBA" id="ARBA00022989"/>
    </source>
</evidence>
<dbReference type="InterPro" id="IPR050297">
    <property type="entry name" value="LipidA_mod_glycosyltrf_83"/>
</dbReference>
<evidence type="ECO:0000256" key="2">
    <source>
        <dbReference type="ARBA" id="ARBA00022475"/>
    </source>
</evidence>
<keyword evidence="3" id="KW-0328">Glycosyltransferase</keyword>
<feature type="transmembrane region" description="Helical" evidence="8">
    <location>
        <begin position="12"/>
        <end position="38"/>
    </location>
</feature>
<proteinExistence type="predicted"/>
<feature type="transmembrane region" description="Helical" evidence="8">
    <location>
        <begin position="112"/>
        <end position="133"/>
    </location>
</feature>
<evidence type="ECO:0000256" key="1">
    <source>
        <dbReference type="ARBA" id="ARBA00004651"/>
    </source>
</evidence>
<evidence type="ECO:0000256" key="7">
    <source>
        <dbReference type="ARBA" id="ARBA00023136"/>
    </source>
</evidence>
<feature type="transmembrane region" description="Helical" evidence="8">
    <location>
        <begin position="247"/>
        <end position="266"/>
    </location>
</feature>
<keyword evidence="2" id="KW-1003">Cell membrane</keyword>
<dbReference type="Proteomes" id="UP000176700">
    <property type="component" value="Unassembled WGS sequence"/>
</dbReference>
<accession>A0A1G2FYM8</accession>
<evidence type="ECO:0008006" key="11">
    <source>
        <dbReference type="Google" id="ProtNLM"/>
    </source>
</evidence>
<feature type="transmembrane region" description="Helical" evidence="8">
    <location>
        <begin position="225"/>
        <end position="240"/>
    </location>
</feature>
<protein>
    <recommendedName>
        <fullName evidence="11">Glycosyltransferase RgtA/B/C/D-like domain-containing protein</fullName>
    </recommendedName>
</protein>
<organism evidence="9 10">
    <name type="scientific">Candidatus Ryanbacteria bacterium RIFCSPHIGHO2_01_45_13</name>
    <dbReference type="NCBI Taxonomy" id="1802112"/>
    <lineage>
        <taxon>Bacteria</taxon>
        <taxon>Candidatus Ryaniibacteriota</taxon>
    </lineage>
</organism>
<comment type="subcellular location">
    <subcellularLocation>
        <location evidence="1">Cell membrane</location>
        <topology evidence="1">Multi-pass membrane protein</topology>
    </subcellularLocation>
</comment>